<proteinExistence type="predicted"/>
<evidence type="ECO:0000256" key="2">
    <source>
        <dbReference type="SAM" id="MobiDB-lite"/>
    </source>
</evidence>
<keyword evidence="3" id="KW-0472">Membrane</keyword>
<sequence length="752" mass="83024">MYRVALVQNQSEMAHYGYADARPLIGGRGYRVTLYTGDNVATLRDRMEDGAFDAIVLASNALNDRTIMDTMCDEAFAASLEEFLLEGRGFLCFHQLGLAMRKGPCMRVLPDPLGDVRPVVRPATEPLTGGRLEPPAGARHVTLLYPNPIDQRGITDWCAAPHNPRGVYWHYWDDVDLTDWDVLVADTSVASGPRTLLLATKESSNRRVVLSALPIDWQGYHDLAANLLIYAVEGRHDTAVVADAARKPVSFSYLLDSMRDQRLAFRAYDLGSEADALAEHLGSGIHSSLIIEPGLAGELPERLETVITQAVGAGYLRVLDFADRRPGHRIRPLSVLSPEFSAARLLQAAELQIHADIEQGYIDDSFWSHVETLQTMSALPSRADDIGDHLGEAWKIVANHDRDGSYDEVFGATVALWWMRARYLGRDDPRTAASRRWLRRAIRECPDRDRALAYVTFSLIRPLERGELADVRAILARVTSAGDAPPSENDLTVYLKAAVVAKTAEAVPYLVKVVADCQDEEGKWVDLITTATMADTLLDARALLKDGAEETVRCVEEMCLRAVISILDQLDRRQPGAYPWGGKASVTVRCLQAWLKFDSLIDIPVHTVVGMLARHRGADNDFVAGRTALSVLQQIKLENQRLRRELTAAEASKRVIRRMRTRTKLAIGGALTLVYLLLGLVGGLVSNRGWPEFGTAFEAGFVKAWGVHLSILGAVAALLAVPWRQWSADGRTSREHREREAARQATGTTGST</sequence>
<dbReference type="Proteomes" id="UP000655044">
    <property type="component" value="Unassembled WGS sequence"/>
</dbReference>
<organism evidence="4 5">
    <name type="scientific">Planobispora rosea</name>
    <dbReference type="NCBI Taxonomy" id="35762"/>
    <lineage>
        <taxon>Bacteria</taxon>
        <taxon>Bacillati</taxon>
        <taxon>Actinomycetota</taxon>
        <taxon>Actinomycetes</taxon>
        <taxon>Streptosporangiales</taxon>
        <taxon>Streptosporangiaceae</taxon>
        <taxon>Planobispora</taxon>
    </lineage>
</organism>
<protein>
    <submittedName>
        <fullName evidence="4">Uncharacterized protein</fullName>
    </submittedName>
</protein>
<reference evidence="4" key="1">
    <citation type="submission" date="2021-01" db="EMBL/GenBank/DDBJ databases">
        <title>Whole genome shotgun sequence of Planobispora rosea NBRC 15558.</title>
        <authorList>
            <person name="Komaki H."/>
            <person name="Tamura T."/>
        </authorList>
    </citation>
    <scope>NUCLEOTIDE SEQUENCE</scope>
    <source>
        <strain evidence="4">NBRC 15558</strain>
    </source>
</reference>
<feature type="transmembrane region" description="Helical" evidence="3">
    <location>
        <begin position="665"/>
        <end position="685"/>
    </location>
</feature>
<feature type="transmembrane region" description="Helical" evidence="3">
    <location>
        <begin position="705"/>
        <end position="723"/>
    </location>
</feature>
<dbReference type="EMBL" id="BOOI01000033">
    <property type="protein sequence ID" value="GIH85241.1"/>
    <property type="molecule type" value="Genomic_DNA"/>
</dbReference>
<evidence type="ECO:0000256" key="1">
    <source>
        <dbReference type="SAM" id="Coils"/>
    </source>
</evidence>
<feature type="region of interest" description="Disordered" evidence="2">
    <location>
        <begin position="730"/>
        <end position="752"/>
    </location>
</feature>
<feature type="coiled-coil region" evidence="1">
    <location>
        <begin position="632"/>
        <end position="659"/>
    </location>
</feature>
<evidence type="ECO:0000313" key="5">
    <source>
        <dbReference type="Proteomes" id="UP000655044"/>
    </source>
</evidence>
<evidence type="ECO:0000313" key="4">
    <source>
        <dbReference type="EMBL" id="GIH85241.1"/>
    </source>
</evidence>
<keyword evidence="3" id="KW-1133">Transmembrane helix</keyword>
<gene>
    <name evidence="4" type="ORF">Pro02_36490</name>
</gene>
<comment type="caution">
    <text evidence="4">The sequence shown here is derived from an EMBL/GenBank/DDBJ whole genome shotgun (WGS) entry which is preliminary data.</text>
</comment>
<dbReference type="AlphaFoldDB" id="A0A8J3RY90"/>
<keyword evidence="3" id="KW-0812">Transmembrane</keyword>
<keyword evidence="1" id="KW-0175">Coiled coil</keyword>
<accession>A0A8J3RY90</accession>
<keyword evidence="5" id="KW-1185">Reference proteome</keyword>
<name>A0A8J3RY90_PLARO</name>
<evidence type="ECO:0000256" key="3">
    <source>
        <dbReference type="SAM" id="Phobius"/>
    </source>
</evidence>
<feature type="compositionally biased region" description="Basic and acidic residues" evidence="2">
    <location>
        <begin position="731"/>
        <end position="742"/>
    </location>
</feature>